<keyword evidence="6" id="KW-0472">Membrane</keyword>
<dbReference type="RefSeq" id="WP_014101406.1">
    <property type="nucleotide sequence ID" value="NC_016025.1"/>
</dbReference>
<reference evidence="8 9" key="1">
    <citation type="journal article" date="2012" name="Environ. Microbiol.">
        <title>Complete genome of Candidatus Chloracidobacterium thermophilum, a chlorophyll-based photoheterotroph belonging to the phylum Acidobacteria.</title>
        <authorList>
            <person name="Garcia Costas A.M."/>
            <person name="Liu Z."/>
            <person name="Tomsho L.P."/>
            <person name="Schuster S.C."/>
            <person name="Ward D.M."/>
            <person name="Bryant D.A."/>
        </authorList>
    </citation>
    <scope>NUCLEOTIDE SEQUENCE [LARGE SCALE GENOMIC DNA]</scope>
    <source>
        <strain evidence="8 9">B</strain>
    </source>
</reference>
<evidence type="ECO:0000256" key="1">
    <source>
        <dbReference type="ARBA" id="ARBA00022679"/>
    </source>
</evidence>
<dbReference type="Gene3D" id="1.10.510.10">
    <property type="entry name" value="Transferase(Phosphotransferase) domain 1"/>
    <property type="match status" value="1"/>
</dbReference>
<dbReference type="GO" id="GO:0005524">
    <property type="term" value="F:ATP binding"/>
    <property type="evidence" value="ECO:0007669"/>
    <property type="project" value="UniProtKB-UniRule"/>
</dbReference>
<dbReference type="InterPro" id="IPR000719">
    <property type="entry name" value="Prot_kinase_dom"/>
</dbReference>
<dbReference type="InterPro" id="IPR011009">
    <property type="entry name" value="Kinase-like_dom_sf"/>
</dbReference>
<dbReference type="OrthoDB" id="9801841at2"/>
<name>G2LKR1_CHLTF</name>
<keyword evidence="8" id="KW-0723">Serine/threonine-protein kinase</keyword>
<dbReference type="PROSITE" id="PS50011">
    <property type="entry name" value="PROTEIN_KINASE_DOM"/>
    <property type="match status" value="1"/>
</dbReference>
<keyword evidence="2 5" id="KW-0547">Nucleotide-binding</keyword>
<keyword evidence="1" id="KW-0808">Transferase</keyword>
<evidence type="ECO:0000256" key="4">
    <source>
        <dbReference type="ARBA" id="ARBA00022840"/>
    </source>
</evidence>
<dbReference type="EMBL" id="CP002515">
    <property type="protein sequence ID" value="AEP13668.1"/>
    <property type="molecule type" value="Genomic_DNA"/>
</dbReference>
<dbReference type="KEGG" id="ctm:Cabther_B0670"/>
<dbReference type="SMART" id="SM00220">
    <property type="entry name" value="S_TKc"/>
    <property type="match status" value="1"/>
</dbReference>
<dbReference type="PANTHER" id="PTHR43289:SF6">
    <property type="entry name" value="SERINE_THREONINE-PROTEIN KINASE NEKL-3"/>
    <property type="match status" value="1"/>
</dbReference>
<evidence type="ECO:0000256" key="3">
    <source>
        <dbReference type="ARBA" id="ARBA00022777"/>
    </source>
</evidence>
<accession>G2LKR1</accession>
<dbReference type="GO" id="GO:0004674">
    <property type="term" value="F:protein serine/threonine kinase activity"/>
    <property type="evidence" value="ECO:0007669"/>
    <property type="project" value="UniProtKB-KW"/>
</dbReference>
<evidence type="ECO:0000259" key="7">
    <source>
        <dbReference type="PROSITE" id="PS50011"/>
    </source>
</evidence>
<evidence type="ECO:0000313" key="8">
    <source>
        <dbReference type="EMBL" id="AEP13668.1"/>
    </source>
</evidence>
<evidence type="ECO:0000256" key="6">
    <source>
        <dbReference type="SAM" id="Phobius"/>
    </source>
</evidence>
<dbReference type="STRING" id="981222.Cabther_B0670"/>
<keyword evidence="9" id="KW-1185">Reference proteome</keyword>
<protein>
    <submittedName>
        <fullName evidence="8">Serine/threonine protein kinase</fullName>
    </submittedName>
</protein>
<dbReference type="PANTHER" id="PTHR43289">
    <property type="entry name" value="MITOGEN-ACTIVATED PROTEIN KINASE KINASE KINASE 20-RELATED"/>
    <property type="match status" value="1"/>
</dbReference>
<evidence type="ECO:0000256" key="2">
    <source>
        <dbReference type="ARBA" id="ARBA00022741"/>
    </source>
</evidence>
<dbReference type="PROSITE" id="PS00108">
    <property type="entry name" value="PROTEIN_KINASE_ST"/>
    <property type="match status" value="1"/>
</dbReference>
<proteinExistence type="predicted"/>
<keyword evidence="3 8" id="KW-0418">Kinase</keyword>
<gene>
    <name evidence="8" type="ordered locus">Cabther_B0670</name>
</gene>
<dbReference type="CDD" id="cd14014">
    <property type="entry name" value="STKc_PknB_like"/>
    <property type="match status" value="1"/>
</dbReference>
<keyword evidence="4 5" id="KW-0067">ATP-binding</keyword>
<feature type="transmembrane region" description="Helical" evidence="6">
    <location>
        <begin position="436"/>
        <end position="457"/>
    </location>
</feature>
<dbReference type="AlphaFoldDB" id="G2LKR1"/>
<dbReference type="Gene3D" id="3.30.200.20">
    <property type="entry name" value="Phosphorylase Kinase, domain 1"/>
    <property type="match status" value="1"/>
</dbReference>
<dbReference type="HOGENOM" id="CLU_428083_0_0_0"/>
<dbReference type="PROSITE" id="PS00107">
    <property type="entry name" value="PROTEIN_KINASE_ATP"/>
    <property type="match status" value="1"/>
</dbReference>
<keyword evidence="6" id="KW-0812">Transmembrane</keyword>
<dbReference type="SUPFAM" id="SSF56112">
    <property type="entry name" value="Protein kinase-like (PK-like)"/>
    <property type="match status" value="1"/>
</dbReference>
<evidence type="ECO:0000313" key="9">
    <source>
        <dbReference type="Proteomes" id="UP000006791"/>
    </source>
</evidence>
<evidence type="ECO:0000256" key="5">
    <source>
        <dbReference type="PROSITE-ProRule" id="PRU10141"/>
    </source>
</evidence>
<dbReference type="Pfam" id="PF00069">
    <property type="entry name" value="Pkinase"/>
    <property type="match status" value="1"/>
</dbReference>
<dbReference type="InterPro" id="IPR017441">
    <property type="entry name" value="Protein_kinase_ATP_BS"/>
</dbReference>
<keyword evidence="6" id="KW-1133">Transmembrane helix</keyword>
<feature type="domain" description="Protein kinase" evidence="7">
    <location>
        <begin position="101"/>
        <end position="370"/>
    </location>
</feature>
<feature type="binding site" evidence="5">
    <location>
        <position position="131"/>
    </location>
    <ligand>
        <name>ATP</name>
        <dbReference type="ChEBI" id="CHEBI:30616"/>
    </ligand>
</feature>
<dbReference type="InterPro" id="IPR008271">
    <property type="entry name" value="Ser/Thr_kinase_AS"/>
</dbReference>
<dbReference type="Proteomes" id="UP000006791">
    <property type="component" value="Chromosome 2"/>
</dbReference>
<sequence length="639" mass="69003">MTPEQYQRVTEIFNQVIESPSDQQAGLLSALCAGDDTLRREVESLLRVHPSAQSFIEEPFRASGLEGLEDLPTEQAVLQTQSFFHLDTGQQARGTSVSDRYVVEQELGRGGNGIVYLARDQQLHGRLVVVKVLLENQQSEPLAQRLFESESEALARISHPGVVKVLDRGRLLSGQSYFVMEYVRGETLRAVMQRRRLSVSEVAGVVSQIGRALSAAHREGVYHRDLKPENVMLEDLGDEALHVKLIDFGIAKVANSAVKQDGLDGLVGTLPYMAPEQILASGCSAATDIYALGIIAYELLAGERPYKPAQSNLRSAIQSMTTLQRAGFGQHLRQRRPDLDEEVEQVLRKALAYDAGQRYASAEDFVQAFLPALELSAKQEASLRAVEEEPTISLSNLPPAGGEAATLAEPAIPTSTTTAEPSPPDPSPRERALERMAVTAGVLVLLIAAGSALLWWWEAPTKGKATAAASAPPLPAPPAAASALTCNIELVTPGSPQQGAGFLRPEEVVPPGKDIVFHLTPHQSGYLYLFAPSNGQLSAFRVPDEPSAVGYPLVFPKDASIGLARTAATRFTLVLSGARLTVFDGLRPGQALSAAQQRELATLVERFAPKAQVIIEDTQRQIRVPPGTDPAVCEVIVRH</sequence>
<organism evidence="8 9">
    <name type="scientific">Chloracidobacterium thermophilum (strain B)</name>
    <dbReference type="NCBI Taxonomy" id="981222"/>
    <lineage>
        <taxon>Bacteria</taxon>
        <taxon>Pseudomonadati</taxon>
        <taxon>Acidobacteriota</taxon>
        <taxon>Terriglobia</taxon>
        <taxon>Terriglobales</taxon>
        <taxon>Acidobacteriaceae</taxon>
        <taxon>Chloracidobacterium</taxon>
    </lineage>
</organism>